<dbReference type="AlphaFoldDB" id="A0A2S4HF45"/>
<accession>A0A2S4HF45</accession>
<dbReference type="SUPFAM" id="SSF89447">
    <property type="entry name" value="AbrB/MazE/MraZ-like"/>
    <property type="match status" value="1"/>
</dbReference>
<evidence type="ECO:0000259" key="2">
    <source>
        <dbReference type="PROSITE" id="PS51740"/>
    </source>
</evidence>
<dbReference type="SMART" id="SM00966">
    <property type="entry name" value="SpoVT_AbrB"/>
    <property type="match status" value="1"/>
</dbReference>
<sequence length="85" mass="8892">MHSEIKKWGNSAAVRLPGKILAAAGLSTDSPISIKAESGRIIIDQVLASPRDKDVSCLKGIVPTPSKPVSIEDMKAVVKSKGGKL</sequence>
<dbReference type="Proteomes" id="UP000237222">
    <property type="component" value="Unassembled WGS sequence"/>
</dbReference>
<protein>
    <submittedName>
        <fullName evidence="3">PbsX family transcriptional regulator</fullName>
    </submittedName>
</protein>
<dbReference type="GO" id="GO:0003677">
    <property type="term" value="F:DNA binding"/>
    <property type="evidence" value="ECO:0007669"/>
    <property type="project" value="UniProtKB-UniRule"/>
</dbReference>
<feature type="domain" description="SpoVT-AbrB" evidence="2">
    <location>
        <begin position="3"/>
        <end position="48"/>
    </location>
</feature>
<evidence type="ECO:0000256" key="1">
    <source>
        <dbReference type="PROSITE-ProRule" id="PRU01076"/>
    </source>
</evidence>
<dbReference type="OrthoDB" id="9795766at2"/>
<keyword evidence="1" id="KW-0238">DNA-binding</keyword>
<dbReference type="Pfam" id="PF04014">
    <property type="entry name" value="MazE_antitoxin"/>
    <property type="match status" value="1"/>
</dbReference>
<reference evidence="3" key="1">
    <citation type="submission" date="2018-01" db="EMBL/GenBank/DDBJ databases">
        <authorList>
            <person name="Yu X.-D."/>
        </authorList>
    </citation>
    <scope>NUCLEOTIDE SEQUENCE</scope>
    <source>
        <strain evidence="3">ZX-21</strain>
    </source>
</reference>
<dbReference type="Gene3D" id="2.10.260.10">
    <property type="match status" value="1"/>
</dbReference>
<comment type="caution">
    <text evidence="3">The sequence shown here is derived from an EMBL/GenBank/DDBJ whole genome shotgun (WGS) entry which is preliminary data.</text>
</comment>
<organism evidence="3 4">
    <name type="scientific">Zhongshania marina</name>
    <dbReference type="NCBI Taxonomy" id="2304603"/>
    <lineage>
        <taxon>Bacteria</taxon>
        <taxon>Pseudomonadati</taxon>
        <taxon>Pseudomonadota</taxon>
        <taxon>Gammaproteobacteria</taxon>
        <taxon>Cellvibrionales</taxon>
        <taxon>Spongiibacteraceae</taxon>
        <taxon>Zhongshania</taxon>
    </lineage>
</organism>
<evidence type="ECO:0000313" key="4">
    <source>
        <dbReference type="Proteomes" id="UP000237222"/>
    </source>
</evidence>
<dbReference type="InterPro" id="IPR007159">
    <property type="entry name" value="SpoVT-AbrB_dom"/>
</dbReference>
<dbReference type="EMBL" id="PQGG01000027">
    <property type="protein sequence ID" value="POP52597.1"/>
    <property type="molecule type" value="Genomic_DNA"/>
</dbReference>
<gene>
    <name evidence="3" type="ORF">C0068_11000</name>
</gene>
<evidence type="ECO:0000313" key="3">
    <source>
        <dbReference type="EMBL" id="POP52597.1"/>
    </source>
</evidence>
<dbReference type="RefSeq" id="WP_103684541.1">
    <property type="nucleotide sequence ID" value="NZ_PQGG01000027.1"/>
</dbReference>
<name>A0A2S4HF45_9GAMM</name>
<proteinExistence type="predicted"/>
<dbReference type="PROSITE" id="PS51740">
    <property type="entry name" value="SPOVT_ABRB"/>
    <property type="match status" value="1"/>
</dbReference>
<dbReference type="InterPro" id="IPR037914">
    <property type="entry name" value="SpoVT-AbrB_sf"/>
</dbReference>